<dbReference type="InterPro" id="IPR024083">
    <property type="entry name" value="Fumarase/histidase_N"/>
</dbReference>
<protein>
    <recommendedName>
        <fullName evidence="2">Arginosuccinase</fullName>
    </recommendedName>
</protein>
<dbReference type="Pfam" id="PF14698">
    <property type="entry name" value="ASL_C2"/>
    <property type="match status" value="1"/>
</dbReference>
<evidence type="ECO:0000259" key="3">
    <source>
        <dbReference type="Pfam" id="PF00206"/>
    </source>
</evidence>
<dbReference type="SUPFAM" id="SSF48557">
    <property type="entry name" value="L-aspartase-like"/>
    <property type="match status" value="1"/>
</dbReference>
<evidence type="ECO:0000256" key="2">
    <source>
        <dbReference type="ARBA" id="ARBA00032749"/>
    </source>
</evidence>
<comment type="caution">
    <text evidence="5">The sequence shown here is derived from an EMBL/GenBank/DDBJ whole genome shotgun (WGS) entry which is preliminary data.</text>
</comment>
<keyword evidence="6" id="KW-1185">Reference proteome</keyword>
<dbReference type="PANTHER" id="PTHR43814">
    <property type="entry name" value="ARGININOSUCCINATE LYASE"/>
    <property type="match status" value="1"/>
</dbReference>
<feature type="domain" description="Fumarate lyase N-terminal" evidence="3">
    <location>
        <begin position="73"/>
        <end position="277"/>
    </location>
</feature>
<accession>A0ABR2XBA8</accession>
<evidence type="ECO:0000313" key="6">
    <source>
        <dbReference type="Proteomes" id="UP001465668"/>
    </source>
</evidence>
<dbReference type="Gene3D" id="1.20.200.10">
    <property type="entry name" value="Fumarase/aspartase (Central domain)"/>
    <property type="match status" value="1"/>
</dbReference>
<dbReference type="Gene3D" id="1.10.275.10">
    <property type="entry name" value="Fumarase/aspartase (N-terminal domain)"/>
    <property type="match status" value="1"/>
</dbReference>
<proteinExistence type="inferred from homology"/>
<evidence type="ECO:0000256" key="1">
    <source>
        <dbReference type="ARBA" id="ARBA00010755"/>
    </source>
</evidence>
<dbReference type="EMBL" id="JARVKM010000082">
    <property type="protein sequence ID" value="KAK9770995.1"/>
    <property type="molecule type" value="Genomic_DNA"/>
</dbReference>
<dbReference type="InterPro" id="IPR022761">
    <property type="entry name" value="Fumarate_lyase_N"/>
</dbReference>
<dbReference type="PRINTS" id="PR00149">
    <property type="entry name" value="FUMRATELYASE"/>
</dbReference>
<dbReference type="Pfam" id="PF00206">
    <property type="entry name" value="Lyase_1"/>
    <property type="match status" value="1"/>
</dbReference>
<dbReference type="InterPro" id="IPR009049">
    <property type="entry name" value="Argininosuccinate_lyase"/>
</dbReference>
<dbReference type="Gene3D" id="1.10.40.30">
    <property type="entry name" value="Fumarase/aspartase (C-terminal domain)"/>
    <property type="match status" value="1"/>
</dbReference>
<evidence type="ECO:0000313" key="5">
    <source>
        <dbReference type="EMBL" id="KAK9770995.1"/>
    </source>
</evidence>
<dbReference type="InterPro" id="IPR008948">
    <property type="entry name" value="L-Aspartase-like"/>
</dbReference>
<gene>
    <name evidence="5" type="ORF">SCAR479_12344</name>
</gene>
<dbReference type="PANTHER" id="PTHR43814:SF1">
    <property type="entry name" value="ARGININOSUCCINATE LYASE"/>
    <property type="match status" value="1"/>
</dbReference>
<dbReference type="Proteomes" id="UP001465668">
    <property type="component" value="Unassembled WGS sequence"/>
</dbReference>
<dbReference type="InterPro" id="IPR000362">
    <property type="entry name" value="Fumarate_lyase_fam"/>
</dbReference>
<feature type="domain" description="Argininosuccinate lyase C-terminal" evidence="4">
    <location>
        <begin position="344"/>
        <end position="422"/>
    </location>
</feature>
<sequence length="485" mass="53986">MSQVRDRFYWLNQINKASTVINIDENLLSHDLGLRIAQGISKLLDDGSKPGGPRPGRVITLEPLLIGVVGIEATRLHVGRSSQDMHTTATIATIREQTLYLAEQLHRTTSRMVRMAEEHADTLVPNYTNGVAAQPNSYGHYLLGHVAGLLRDAERLQQFYARLDRSPMGTTVLNGTRWPLNRERIASYLGFSAIADNAYDAVQISSTEMPVELGSVCTGMMLHAGSYIQDVMTQYAQPRPWILLKEGGDNTYVSSAMPQKRNPGILNSTRAEASRIITLGFGRAIQAHNITPGMIDVRSTSDSVDVLKGATSVLKDWFRILGALQFNRERALEELNSDWTASQEVADVLMIRYDVPFRVGHHFVSEIVTHARQNDIRPSDFPYEQAQKLWVTAHKHLSLDTTRALPMSYDEFKEALNPAAIVQNRATTGGPQPAEMERMLKDARKKLKLFNAWISARSSFIETSLTNLETDFGKVLQGEGAASVE</sequence>
<evidence type="ECO:0000259" key="4">
    <source>
        <dbReference type="Pfam" id="PF14698"/>
    </source>
</evidence>
<comment type="similarity">
    <text evidence="1">Belongs to the lyase 1 family. Argininosuccinate lyase subfamily.</text>
</comment>
<name>A0ABR2XBA8_9PEZI</name>
<dbReference type="InterPro" id="IPR029419">
    <property type="entry name" value="Arg_succ_lyase_C"/>
</dbReference>
<organism evidence="5 6">
    <name type="scientific">Seiridium cardinale</name>
    <dbReference type="NCBI Taxonomy" id="138064"/>
    <lineage>
        <taxon>Eukaryota</taxon>
        <taxon>Fungi</taxon>
        <taxon>Dikarya</taxon>
        <taxon>Ascomycota</taxon>
        <taxon>Pezizomycotina</taxon>
        <taxon>Sordariomycetes</taxon>
        <taxon>Xylariomycetidae</taxon>
        <taxon>Amphisphaeriales</taxon>
        <taxon>Sporocadaceae</taxon>
        <taxon>Seiridium</taxon>
    </lineage>
</organism>
<dbReference type="PRINTS" id="PR00145">
    <property type="entry name" value="ARGSUCLYASE"/>
</dbReference>
<reference evidence="5 6" key="1">
    <citation type="submission" date="2024-02" db="EMBL/GenBank/DDBJ databases">
        <title>First draft genome assembly of two strains of Seiridium cardinale.</title>
        <authorList>
            <person name="Emiliani G."/>
            <person name="Scali E."/>
        </authorList>
    </citation>
    <scope>NUCLEOTIDE SEQUENCE [LARGE SCALE GENOMIC DNA]</scope>
    <source>
        <strain evidence="5 6">BM-138-000479</strain>
    </source>
</reference>